<comment type="caution">
    <text evidence="3">The sequence shown here is derived from an EMBL/GenBank/DDBJ whole genome shotgun (WGS) entry which is preliminary data.</text>
</comment>
<dbReference type="EMBL" id="LBBT01000021">
    <property type="protein sequence ID" value="KKY02817.1"/>
    <property type="molecule type" value="Genomic_DNA"/>
</dbReference>
<protein>
    <recommendedName>
        <fullName evidence="2">HD domain-containing protein</fullName>
    </recommendedName>
</protein>
<feature type="domain" description="HD" evidence="2">
    <location>
        <begin position="53"/>
        <end position="176"/>
    </location>
</feature>
<keyword evidence="1" id="KW-0547">Nucleotide-binding</keyword>
<evidence type="ECO:0000313" key="4">
    <source>
        <dbReference type="Proteomes" id="UP000034407"/>
    </source>
</evidence>
<dbReference type="RefSeq" id="WP_046821680.1">
    <property type="nucleotide sequence ID" value="NZ_LBBT01000021.1"/>
</dbReference>
<reference evidence="3 4" key="1">
    <citation type="submission" date="2015-04" db="EMBL/GenBank/DDBJ databases">
        <title>Microcin producing Clostridium sp. JC272T.</title>
        <authorList>
            <person name="Jyothsna T."/>
            <person name="Sasikala C."/>
            <person name="Ramana C."/>
        </authorList>
    </citation>
    <scope>NUCLEOTIDE SEQUENCE [LARGE SCALE GENOMIC DNA]</scope>
    <source>
        <strain evidence="3 4">JC272</strain>
    </source>
</reference>
<evidence type="ECO:0000256" key="1">
    <source>
        <dbReference type="ARBA" id="ARBA00022741"/>
    </source>
</evidence>
<evidence type="ECO:0000259" key="2">
    <source>
        <dbReference type="Pfam" id="PF01966"/>
    </source>
</evidence>
<dbReference type="AlphaFoldDB" id="A0A0M3DN23"/>
<keyword evidence="4" id="KW-1185">Reference proteome</keyword>
<accession>A0A0M3DN23</accession>
<dbReference type="InterPro" id="IPR050124">
    <property type="entry name" value="tRNA_CCA-adding_enzyme"/>
</dbReference>
<dbReference type="PANTHER" id="PTHR47545">
    <property type="entry name" value="MULTIFUNCTIONAL CCA PROTEIN"/>
    <property type="match status" value="1"/>
</dbReference>
<dbReference type="PATRIC" id="fig|1629550.3.peg.226"/>
<sequence length="232" mass="27161">MTLVKKLMDCIKSKNTVDSIKKMDESGDLAKLLPITSDMKCVGECKYHVINCFEHSILAVKLFEDIVKEENFFETHLKHRVFESLNKELENGMKKIDLIKLGIFLHDMGKPIAQTVDDNGRIHFKKHEILGANKSLEISKILNLSELNSSILYKYIRYHMSLLELYRNNDMSKERLFNIFDDLKDESIDIFLIGYVDIVSTRKLIRPDEDMGIIKSYMDYAITNYIYRYERG</sequence>
<dbReference type="Gene3D" id="1.10.3090.10">
    <property type="entry name" value="cca-adding enzyme, domain 2"/>
    <property type="match status" value="1"/>
</dbReference>
<organism evidence="3 4">
    <name type="scientific">Paraclostridium benzoelyticum</name>
    <dbReference type="NCBI Taxonomy" id="1629550"/>
    <lineage>
        <taxon>Bacteria</taxon>
        <taxon>Bacillati</taxon>
        <taxon>Bacillota</taxon>
        <taxon>Clostridia</taxon>
        <taxon>Peptostreptococcales</taxon>
        <taxon>Peptostreptococcaceae</taxon>
        <taxon>Paraclostridium</taxon>
    </lineage>
</organism>
<gene>
    <name evidence="3" type="ORF">VN21_01340</name>
</gene>
<dbReference type="Pfam" id="PF01966">
    <property type="entry name" value="HD"/>
    <property type="match status" value="1"/>
</dbReference>
<name>A0A0M3DN23_9FIRM</name>
<dbReference type="SUPFAM" id="SSF109604">
    <property type="entry name" value="HD-domain/PDEase-like"/>
    <property type="match status" value="1"/>
</dbReference>
<dbReference type="OrthoDB" id="9805698at2"/>
<dbReference type="GO" id="GO:0000166">
    <property type="term" value="F:nucleotide binding"/>
    <property type="evidence" value="ECO:0007669"/>
    <property type="project" value="UniProtKB-KW"/>
</dbReference>
<proteinExistence type="predicted"/>
<evidence type="ECO:0000313" key="3">
    <source>
        <dbReference type="EMBL" id="KKY02817.1"/>
    </source>
</evidence>
<dbReference type="InterPro" id="IPR006674">
    <property type="entry name" value="HD_domain"/>
</dbReference>
<dbReference type="Proteomes" id="UP000034407">
    <property type="component" value="Unassembled WGS sequence"/>
</dbReference>